<feature type="transmembrane region" description="Helical" evidence="7">
    <location>
        <begin position="119"/>
        <end position="140"/>
    </location>
</feature>
<proteinExistence type="predicted"/>
<dbReference type="AlphaFoldDB" id="A0A427ATN7"/>
<keyword evidence="7" id="KW-0812">Transmembrane</keyword>
<dbReference type="EMBL" id="AMZH03001386">
    <property type="protein sequence ID" value="RRT79496.1"/>
    <property type="molecule type" value="Genomic_DNA"/>
</dbReference>
<evidence type="ECO:0000313" key="9">
    <source>
        <dbReference type="Proteomes" id="UP000287651"/>
    </source>
</evidence>
<evidence type="ECO:0000256" key="7">
    <source>
        <dbReference type="SAM" id="Phobius"/>
    </source>
</evidence>
<organism evidence="8 9">
    <name type="scientific">Ensete ventricosum</name>
    <name type="common">Abyssinian banana</name>
    <name type="synonym">Musa ensete</name>
    <dbReference type="NCBI Taxonomy" id="4639"/>
    <lineage>
        <taxon>Eukaryota</taxon>
        <taxon>Viridiplantae</taxon>
        <taxon>Streptophyta</taxon>
        <taxon>Embryophyta</taxon>
        <taxon>Tracheophyta</taxon>
        <taxon>Spermatophyta</taxon>
        <taxon>Magnoliopsida</taxon>
        <taxon>Liliopsida</taxon>
        <taxon>Zingiberales</taxon>
        <taxon>Musaceae</taxon>
        <taxon>Ensete</taxon>
    </lineage>
</organism>
<evidence type="ECO:0000256" key="3">
    <source>
        <dbReference type="ARBA" id="ARBA00022832"/>
    </source>
</evidence>
<dbReference type="GO" id="GO:0004318">
    <property type="term" value="F:enoyl-[acyl-carrier-protein] reductase (NADH) activity"/>
    <property type="evidence" value="ECO:0007669"/>
    <property type="project" value="InterPro"/>
</dbReference>
<comment type="caution">
    <text evidence="8">The sequence shown here is derived from an EMBL/GenBank/DDBJ whole genome shotgun (WGS) entry which is preliminary data.</text>
</comment>
<dbReference type="PANTHER" id="PTHR43159:SF2">
    <property type="entry name" value="ENOYL-[ACYL-CARRIER-PROTEIN] REDUCTASE [NADH], CHLOROPLASTIC"/>
    <property type="match status" value="1"/>
</dbReference>
<dbReference type="Proteomes" id="UP000287651">
    <property type="component" value="Unassembled WGS sequence"/>
</dbReference>
<protein>
    <submittedName>
        <fullName evidence="8">Uncharacterized protein</fullName>
    </submittedName>
</protein>
<dbReference type="InterPro" id="IPR014358">
    <property type="entry name" value="Enoyl-ACP_Rdtase_NADH"/>
</dbReference>
<evidence type="ECO:0000256" key="2">
    <source>
        <dbReference type="ARBA" id="ARBA00022516"/>
    </source>
</evidence>
<keyword evidence="3" id="KW-0276">Fatty acid metabolism</keyword>
<sequence>MSMMSFCRLPNGSLMEISKVYPLAAVYDTPEDVPEDVQKHTCIFIFSLIELVQHVFRATGKSSSKSHWIHQEDDNLLLLQCATAERTACRWCSTLFRSFDQAKELCFMYQSKLHFRDEISNTAAFLVSFLASAVTMGLAIDSPTLSA</sequence>
<keyword evidence="4" id="KW-0560">Oxidoreductase</keyword>
<evidence type="ECO:0000256" key="6">
    <source>
        <dbReference type="ARBA" id="ARBA00023160"/>
    </source>
</evidence>
<evidence type="ECO:0000256" key="1">
    <source>
        <dbReference type="ARBA" id="ARBA00005189"/>
    </source>
</evidence>
<dbReference type="PANTHER" id="PTHR43159">
    <property type="entry name" value="ENOYL-[ACYL-CARRIER-PROTEIN] REDUCTASE"/>
    <property type="match status" value="1"/>
</dbReference>
<comment type="pathway">
    <text evidence="1">Lipid metabolism.</text>
</comment>
<keyword evidence="6" id="KW-0275">Fatty acid biosynthesis</keyword>
<accession>A0A427ATN7</accession>
<keyword evidence="7" id="KW-1133">Transmembrane helix</keyword>
<keyword evidence="2" id="KW-0444">Lipid biosynthesis</keyword>
<dbReference type="GO" id="GO:0006633">
    <property type="term" value="P:fatty acid biosynthetic process"/>
    <property type="evidence" value="ECO:0007669"/>
    <property type="project" value="UniProtKB-KW"/>
</dbReference>
<gene>
    <name evidence="8" type="ORF">B296_00002620</name>
</gene>
<keyword evidence="5" id="KW-0443">Lipid metabolism</keyword>
<evidence type="ECO:0000256" key="5">
    <source>
        <dbReference type="ARBA" id="ARBA00023098"/>
    </source>
</evidence>
<evidence type="ECO:0000256" key="4">
    <source>
        <dbReference type="ARBA" id="ARBA00023002"/>
    </source>
</evidence>
<name>A0A427ATN7_ENSVE</name>
<keyword evidence="7" id="KW-0472">Membrane</keyword>
<evidence type="ECO:0000313" key="8">
    <source>
        <dbReference type="EMBL" id="RRT79496.1"/>
    </source>
</evidence>
<reference evidence="8 9" key="1">
    <citation type="journal article" date="2014" name="Agronomy (Basel)">
        <title>A Draft Genome Sequence for Ensete ventricosum, the Drought-Tolerant Tree Against Hunger.</title>
        <authorList>
            <person name="Harrison J."/>
            <person name="Moore K.A."/>
            <person name="Paszkiewicz K."/>
            <person name="Jones T."/>
            <person name="Grant M."/>
            <person name="Ambacheew D."/>
            <person name="Muzemil S."/>
            <person name="Studholme D.J."/>
        </authorList>
    </citation>
    <scope>NUCLEOTIDE SEQUENCE [LARGE SCALE GENOMIC DNA]</scope>
</reference>